<dbReference type="EMBL" id="SRZB01000013">
    <property type="protein sequence ID" value="TGX98834.1"/>
    <property type="molecule type" value="Genomic_DNA"/>
</dbReference>
<keyword evidence="2" id="KW-1185">Reference proteome</keyword>
<proteinExistence type="predicted"/>
<name>A0AC61R1J0_9FIRM</name>
<evidence type="ECO:0000313" key="2">
    <source>
        <dbReference type="Proteomes" id="UP000307720"/>
    </source>
</evidence>
<evidence type="ECO:0000313" key="1">
    <source>
        <dbReference type="EMBL" id="TGX98834.1"/>
    </source>
</evidence>
<accession>A0AC61R1J0</accession>
<reference evidence="1" key="1">
    <citation type="submission" date="2019-04" db="EMBL/GenBank/DDBJ databases">
        <title>Microbes associate with the intestines of laboratory mice.</title>
        <authorList>
            <person name="Navarre W."/>
            <person name="Wong E."/>
            <person name="Huang K."/>
            <person name="Tropini C."/>
            <person name="Ng K."/>
            <person name="Yu B."/>
        </authorList>
    </citation>
    <scope>NUCLEOTIDE SEQUENCE</scope>
    <source>
        <strain evidence="1">NM72_1-8</strain>
    </source>
</reference>
<protein>
    <submittedName>
        <fullName evidence="1">Septation protein spoVG</fullName>
    </submittedName>
</protein>
<comment type="caution">
    <text evidence="1">The sequence shown here is derived from an EMBL/GenBank/DDBJ whole genome shotgun (WGS) entry which is preliminary data.</text>
</comment>
<dbReference type="Proteomes" id="UP000307720">
    <property type="component" value="Unassembled WGS sequence"/>
</dbReference>
<organism evidence="1 2">
    <name type="scientific">Hominisplanchenecus murintestinalis</name>
    <dbReference type="NCBI Taxonomy" id="2941517"/>
    <lineage>
        <taxon>Bacteria</taxon>
        <taxon>Bacillati</taxon>
        <taxon>Bacillota</taxon>
        <taxon>Clostridia</taxon>
        <taxon>Lachnospirales</taxon>
        <taxon>Lachnospiraceae</taxon>
        <taxon>Hominisplanchenecus</taxon>
    </lineage>
</organism>
<sequence length="227" mass="25571">MNYKIRISEVNKEDSKAKAYATVVFGDSLVVRNIAIVEKKDGQGMFVSMPSQRTSEVDEYNNPVYKDIVNPITSEFQQEFSGAILEAYEQKKAGTLDKDGFVVGDDEGAPEFTVSVTPYEREGSNIRGLASIYLEDSFVINSVSIVNGRNGEFVSMPAYKASTKAKAGESLYRDIVYPITKEFREQLHGELLNVYHEKKERQVNEAKENVATKDKSKQEARENLPFR</sequence>
<gene>
    <name evidence="1" type="ORF">E5357_07675</name>
</gene>